<keyword evidence="11" id="KW-0325">Glycoprotein</keyword>
<evidence type="ECO:0000256" key="8">
    <source>
        <dbReference type="ARBA" id="ARBA00023123"/>
    </source>
</evidence>
<evidence type="ECO:0000256" key="5">
    <source>
        <dbReference type="ARBA" id="ARBA00022679"/>
    </source>
</evidence>
<dbReference type="Gene3D" id="3.40.850.10">
    <property type="entry name" value="Kinesin motor domain"/>
    <property type="match status" value="1"/>
</dbReference>
<feature type="region of interest" description="Disordered" evidence="13">
    <location>
        <begin position="1626"/>
        <end position="1661"/>
    </location>
</feature>
<comment type="caution">
    <text evidence="12">Lacks conserved residue(s) required for the propagation of feature annotation.</text>
</comment>
<dbReference type="EMBL" id="JADGKB010000051">
    <property type="protein sequence ID" value="KAJ3256419.1"/>
    <property type="molecule type" value="Genomic_DNA"/>
</dbReference>
<dbReference type="SMART" id="SM00242">
    <property type="entry name" value="MYSc"/>
    <property type="match status" value="1"/>
</dbReference>
<evidence type="ECO:0000256" key="1">
    <source>
        <dbReference type="ARBA" id="ARBA00004651"/>
    </source>
</evidence>
<keyword evidence="4" id="KW-0328">Glycosyltransferase</keyword>
<keyword evidence="3" id="KW-1003">Cell membrane</keyword>
<accession>A0AAD5UI17</accession>
<dbReference type="Pfam" id="PF00063">
    <property type="entry name" value="Myosin_head"/>
    <property type="match status" value="1"/>
</dbReference>
<name>A0AAD5UI17_9FUNG</name>
<keyword evidence="12" id="KW-0067">ATP-binding</keyword>
<keyword evidence="12" id="KW-0009">Actin-binding</keyword>
<dbReference type="GO" id="GO:0004100">
    <property type="term" value="F:chitin synthase activity"/>
    <property type="evidence" value="ECO:0007669"/>
    <property type="project" value="UniProtKB-EC"/>
</dbReference>
<protein>
    <recommendedName>
        <fullName evidence="2">chitin synthase</fullName>
        <ecNumber evidence="2">2.4.1.16</ecNumber>
    </recommendedName>
</protein>
<dbReference type="InterPro" id="IPR001609">
    <property type="entry name" value="Myosin_head_motor_dom-like"/>
</dbReference>
<feature type="binding site" evidence="12">
    <location>
        <begin position="100"/>
        <end position="107"/>
    </location>
    <ligand>
        <name>ATP</name>
        <dbReference type="ChEBI" id="CHEBI:30616"/>
    </ligand>
</feature>
<keyword evidence="9 14" id="KW-0472">Membrane</keyword>
<evidence type="ECO:0000256" key="14">
    <source>
        <dbReference type="SAM" id="Phobius"/>
    </source>
</evidence>
<dbReference type="GO" id="GO:0006031">
    <property type="term" value="P:chitin biosynthetic process"/>
    <property type="evidence" value="ECO:0007669"/>
    <property type="project" value="TreeGrafter"/>
</dbReference>
<evidence type="ECO:0000256" key="7">
    <source>
        <dbReference type="ARBA" id="ARBA00022989"/>
    </source>
</evidence>
<gene>
    <name evidence="16" type="ORF">HK103_005548</name>
</gene>
<keyword evidence="17" id="KW-1185">Reference proteome</keyword>
<comment type="similarity">
    <text evidence="12">Belongs to the TRAFAC class myosin-kinesin ATPase superfamily. Myosin family.</text>
</comment>
<comment type="caution">
    <text evidence="16">The sequence shown here is derived from an EMBL/GenBank/DDBJ whole genome shotgun (WGS) entry which is preliminary data.</text>
</comment>
<feature type="domain" description="Myosin motor" evidence="15">
    <location>
        <begin position="1"/>
        <end position="413"/>
    </location>
</feature>
<dbReference type="GO" id="GO:0003779">
    <property type="term" value="F:actin binding"/>
    <property type="evidence" value="ECO:0007669"/>
    <property type="project" value="UniProtKB-KW"/>
</dbReference>
<dbReference type="GO" id="GO:0005886">
    <property type="term" value="C:plasma membrane"/>
    <property type="evidence" value="ECO:0007669"/>
    <property type="project" value="UniProtKB-SubCell"/>
</dbReference>
<organism evidence="16 17">
    <name type="scientific">Boothiomyces macroporosus</name>
    <dbReference type="NCBI Taxonomy" id="261099"/>
    <lineage>
        <taxon>Eukaryota</taxon>
        <taxon>Fungi</taxon>
        <taxon>Fungi incertae sedis</taxon>
        <taxon>Chytridiomycota</taxon>
        <taxon>Chytridiomycota incertae sedis</taxon>
        <taxon>Chytridiomycetes</taxon>
        <taxon>Rhizophydiales</taxon>
        <taxon>Terramycetaceae</taxon>
        <taxon>Boothiomyces</taxon>
    </lineage>
</organism>
<comment type="subcellular location">
    <subcellularLocation>
        <location evidence="1">Cell membrane</location>
        <topology evidence="1">Multi-pass membrane protein</topology>
    </subcellularLocation>
</comment>
<keyword evidence="5" id="KW-0808">Transferase</keyword>
<evidence type="ECO:0000256" key="6">
    <source>
        <dbReference type="ARBA" id="ARBA00022692"/>
    </source>
</evidence>
<dbReference type="EC" id="2.4.1.16" evidence="2"/>
<dbReference type="InterPro" id="IPR004835">
    <property type="entry name" value="Chitin_synth"/>
</dbReference>
<keyword evidence="10 12" id="KW-0505">Motor protein</keyword>
<evidence type="ECO:0000256" key="4">
    <source>
        <dbReference type="ARBA" id="ARBA00022676"/>
    </source>
</evidence>
<dbReference type="InterPro" id="IPR036961">
    <property type="entry name" value="Kinesin_motor_dom_sf"/>
</dbReference>
<evidence type="ECO:0000256" key="2">
    <source>
        <dbReference type="ARBA" id="ARBA00012543"/>
    </source>
</evidence>
<dbReference type="PANTHER" id="PTHR22914:SF13">
    <property type="entry name" value="CHITIN SYNTHASE"/>
    <property type="match status" value="1"/>
</dbReference>
<keyword evidence="8 12" id="KW-0518">Myosin</keyword>
<dbReference type="SUPFAM" id="SSF53448">
    <property type="entry name" value="Nucleotide-diphospho-sugar transferases"/>
    <property type="match status" value="1"/>
</dbReference>
<dbReference type="GO" id="GO:0031505">
    <property type="term" value="P:fungal-type cell wall organization"/>
    <property type="evidence" value="ECO:0007669"/>
    <property type="project" value="TreeGrafter"/>
</dbReference>
<reference evidence="16" key="1">
    <citation type="submission" date="2020-05" db="EMBL/GenBank/DDBJ databases">
        <title>Phylogenomic resolution of chytrid fungi.</title>
        <authorList>
            <person name="Stajich J.E."/>
            <person name="Amses K."/>
            <person name="Simmons R."/>
            <person name="Seto K."/>
            <person name="Myers J."/>
            <person name="Bonds A."/>
            <person name="Quandt C.A."/>
            <person name="Barry K."/>
            <person name="Liu P."/>
            <person name="Grigoriev I."/>
            <person name="Longcore J.E."/>
            <person name="James T.Y."/>
        </authorList>
    </citation>
    <scope>NUCLEOTIDE SEQUENCE</scope>
    <source>
        <strain evidence="16">PLAUS21</strain>
    </source>
</reference>
<feature type="transmembrane region" description="Helical" evidence="14">
    <location>
        <begin position="845"/>
        <end position="867"/>
    </location>
</feature>
<dbReference type="Gene3D" id="1.20.58.530">
    <property type="match status" value="1"/>
</dbReference>
<dbReference type="GO" id="GO:0003774">
    <property type="term" value="F:cytoskeletal motor activity"/>
    <property type="evidence" value="ECO:0007669"/>
    <property type="project" value="UniProtKB-UniRule"/>
</dbReference>
<dbReference type="Gene3D" id="1.20.120.720">
    <property type="entry name" value="Myosin VI head, motor domain, U50 subdomain"/>
    <property type="match status" value="1"/>
</dbReference>
<dbReference type="GO" id="GO:0016459">
    <property type="term" value="C:myosin complex"/>
    <property type="evidence" value="ECO:0007669"/>
    <property type="project" value="UniProtKB-KW"/>
</dbReference>
<dbReference type="Proteomes" id="UP001210925">
    <property type="component" value="Unassembled WGS sequence"/>
</dbReference>
<feature type="transmembrane region" description="Helical" evidence="14">
    <location>
        <begin position="1509"/>
        <end position="1531"/>
    </location>
</feature>
<feature type="compositionally biased region" description="Polar residues" evidence="13">
    <location>
        <begin position="1643"/>
        <end position="1661"/>
    </location>
</feature>
<dbReference type="SUPFAM" id="SSF52540">
    <property type="entry name" value="P-loop containing nucleoside triphosphate hydrolases"/>
    <property type="match status" value="1"/>
</dbReference>
<proteinExistence type="inferred from homology"/>
<evidence type="ECO:0000256" key="12">
    <source>
        <dbReference type="PROSITE-ProRule" id="PRU00782"/>
    </source>
</evidence>
<dbReference type="InterPro" id="IPR027417">
    <property type="entry name" value="P-loop_NTPase"/>
</dbReference>
<feature type="transmembrane region" description="Helical" evidence="14">
    <location>
        <begin position="1089"/>
        <end position="1108"/>
    </location>
</feature>
<dbReference type="GO" id="GO:0005524">
    <property type="term" value="F:ATP binding"/>
    <property type="evidence" value="ECO:0007669"/>
    <property type="project" value="UniProtKB-UniRule"/>
</dbReference>
<dbReference type="PANTHER" id="PTHR22914">
    <property type="entry name" value="CHITIN SYNTHASE"/>
    <property type="match status" value="1"/>
</dbReference>
<feature type="transmembrane region" description="Helical" evidence="14">
    <location>
        <begin position="1538"/>
        <end position="1561"/>
    </location>
</feature>
<dbReference type="Gene3D" id="1.10.10.820">
    <property type="match status" value="1"/>
</dbReference>
<evidence type="ECO:0000256" key="11">
    <source>
        <dbReference type="ARBA" id="ARBA00023180"/>
    </source>
</evidence>
<evidence type="ECO:0000256" key="9">
    <source>
        <dbReference type="ARBA" id="ARBA00023136"/>
    </source>
</evidence>
<keyword evidence="6 14" id="KW-0812">Transmembrane</keyword>
<keyword evidence="7 14" id="KW-1133">Transmembrane helix</keyword>
<dbReference type="Gene3D" id="3.90.550.10">
    <property type="entry name" value="Spore Coat Polysaccharide Biosynthesis Protein SpsA, Chain A"/>
    <property type="match status" value="1"/>
</dbReference>
<dbReference type="Pfam" id="PF03142">
    <property type="entry name" value="Chitin_synth_2"/>
    <property type="match status" value="1"/>
</dbReference>
<evidence type="ECO:0000313" key="17">
    <source>
        <dbReference type="Proteomes" id="UP001210925"/>
    </source>
</evidence>
<evidence type="ECO:0000256" key="3">
    <source>
        <dbReference type="ARBA" id="ARBA00022475"/>
    </source>
</evidence>
<evidence type="ECO:0000256" key="10">
    <source>
        <dbReference type="ARBA" id="ARBA00023175"/>
    </source>
</evidence>
<sequence>MKRNTRDAVADLYDSHPTSSDNILLKLKENWNAGIIDTSIGSNIMVHVRPHSNIKSDSKQMALNFSLDPEISFQSVFDLTANAYLQLKTLQNDQSILLLGDANSGKSYSFDHIVTHLMDLARVGGRKTRTATLTAKSVNMLSMFTSAYSVNGPGSTTCIRYNEYQFSLNGKFVGTKTINYLHDIHLLTSRPRSSRNFDIFYVMLRGMPSSDKEQLSLNNDFEYLNSHDFKMEMSDDGAKYKQLINDFQTLGLGEDVQKGIFQTLAAILHLGNIEIVRGNYESTLLRRKHEPKSAVKNKNVLEITAKLMGLDPNTLETTLISKTVTLRNDRVSKLLNVEDAKKQRDNLARNLYSNLIYWITNYVNEKLCKNDGEYNNYIAVLDIPGMVSFDNPEEQHEKSRLQRFLYNYTNEKLSEMIFNTNITMANDFLASQKIPEYKFIVDANTTVMDFYCRLETGAIRILNQQTCRGTSVENDFAYCQYLQKIHGESPIFLPKRDHQFAVSHFGALYNYDVIDWNYENLEAIQSEFVTMVRGSPEEPGTTNVFLRTLFSDKIIETLVHDLDPYTVVAAQTKTISRSPASSTINTSVRSMTIKRGKVEVENTTTFQYQLVLEDLLSCISSTKMWLVQHISPNKSMSYSRSWDDVMVHRQVNAGYIPSLANHPASPYGANLNHSLVVKKFANVLNFLHISLEDPAIACSLLILKKGWGKLDALNGTDYLLLSNCAFRQLCKMLAECNSTRMPKQEPISVKRDSMLSNDKRFSMNETQVSWEHETVMHLADVAQDDQKRAKFTKQAQEDKPLTLKRKVWLAITTALTFYIPNIFLEKLGKMNRQDRRTAWKEKLALMIIFVLLNLIVLFVIIALGPIICPAGHQLSPGQLQSQVDFGKGTVYMYGQYYAVNGIASDHIKQVYTQGGQPFWTNDVLGRDVSALFPKDLYWDTYCPSFSKPVSFQLHYGNLPYGWQAHVQHDYIPLLQKNVAGKVVWGSESISDYLQSTENAKLLIAYDKVYDITPFYVFPNQTLYNFMGPTIGQIFDRKETSTGTDLTFIMEGLRKVDAQLYAKTMQCLNGMFYVGAIDHRNDLKCLIPNYILFGFSCILVFIIGIKFLAALRVGVVFNPEAQARFLLCLIPCYTEDEESLKRTINSVATADYDDKHRMLFIVCDGMIIGGGNDRPTPRIVLDILGVDAEIDSEPFAYQALGSGYQQLNYAKVFSGLYDIEGKLVPFIVVIKAGKPSETSRAGNRGKRDSQLILMQFLSRLFYQEMFNPLEFHLYHTFKNIMGVDPNLYEYLLMVDADTSIERSSLNRLVGHMVQNRKVIGVAGDTKVENEKENWVTMIQIYEYFISQHMTKAFESMFGSVTCLPGCFSLYRIKHEKKPYLIHKKLLSEYSLNQLDTLHLKNLLYLGEDRFLTTLLLKHFPSNSTGYRSDAVCKTIAPDTFAVLKSQRRRWINSTIHNLVELLYQENLCNACCFSMRIIVFLDLLVTFAMPSSILYMVYLIYYTVANPDAVLPIVSIIMIASVFGIQIVLFALNAEIEKFGWMLVYLVAMPIFGIYLPFYSIWNMDDFSWGNTRVVYEQGKKVEKELDETVFDPDMIPLTTLEGMERKQMNVPAPSSQLAYSRAVSPSTTIVPKSPSDYGLPDGNGSTSIVSPNRRFSNNSQSSVTIHEIAESKNIPRMEKRSSISSSSSLKLMEDRSNYSDVSSTHISALQETEIRSSVLKKHVDEFLMNNDINTATKGQIRRYVEDQLKVSLTEKQKRKLFKIVAKEMERLGV</sequence>
<evidence type="ECO:0000259" key="15">
    <source>
        <dbReference type="PROSITE" id="PS51456"/>
    </source>
</evidence>
<feature type="transmembrane region" description="Helical" evidence="14">
    <location>
        <begin position="1482"/>
        <end position="1503"/>
    </location>
</feature>
<evidence type="ECO:0000256" key="13">
    <source>
        <dbReference type="SAM" id="MobiDB-lite"/>
    </source>
</evidence>
<dbReference type="GO" id="GO:0030428">
    <property type="term" value="C:cell septum"/>
    <property type="evidence" value="ECO:0007669"/>
    <property type="project" value="TreeGrafter"/>
</dbReference>
<keyword evidence="12" id="KW-0547">Nucleotide-binding</keyword>
<feature type="transmembrane region" description="Helical" evidence="14">
    <location>
        <begin position="807"/>
        <end position="824"/>
    </location>
</feature>
<evidence type="ECO:0000313" key="16">
    <source>
        <dbReference type="EMBL" id="KAJ3256419.1"/>
    </source>
</evidence>
<dbReference type="InterPro" id="IPR029044">
    <property type="entry name" value="Nucleotide-diphossugar_trans"/>
</dbReference>
<dbReference type="PROSITE" id="PS51456">
    <property type="entry name" value="MYOSIN_MOTOR"/>
    <property type="match status" value="1"/>
</dbReference>